<keyword evidence="2" id="KW-1185">Reference proteome</keyword>
<gene>
    <name evidence="1" type="ORF">BDW47DRAFT_122038</name>
</gene>
<dbReference type="RefSeq" id="XP_024676279.1">
    <property type="nucleotide sequence ID" value="XM_024815760.1"/>
</dbReference>
<protein>
    <submittedName>
        <fullName evidence="1">Uncharacterized protein</fullName>
    </submittedName>
</protein>
<dbReference type="OrthoDB" id="5282072at2759"/>
<proteinExistence type="predicted"/>
<name>A0A2I2FNQ1_ASPCN</name>
<dbReference type="AlphaFoldDB" id="A0A2I2FNQ1"/>
<organism evidence="1 2">
    <name type="scientific">Aspergillus candidus</name>
    <dbReference type="NCBI Taxonomy" id="41067"/>
    <lineage>
        <taxon>Eukaryota</taxon>
        <taxon>Fungi</taxon>
        <taxon>Dikarya</taxon>
        <taxon>Ascomycota</taxon>
        <taxon>Pezizomycotina</taxon>
        <taxon>Eurotiomycetes</taxon>
        <taxon>Eurotiomycetidae</taxon>
        <taxon>Eurotiales</taxon>
        <taxon>Aspergillaceae</taxon>
        <taxon>Aspergillus</taxon>
        <taxon>Aspergillus subgen. Circumdati</taxon>
    </lineage>
</organism>
<sequence length="232" mass="26496">MALNLHKDRLSADELDLKDPYITGSLGFFVIHNVIRRNLITCAEHMRNLSVAEIEPYITYAKYTLHVTLDQIISSDELWFPMFADHDNRFTPYIVAHEQPRAQIVGLRELLSSFDPSSGSIDDSIRAQVADGFTDLYNTLNKQFGEEEVLVNELGRQVPLEKIQALQKKQEERRKADVKTYGHLWTAVYLLRSLEPKERAIFPPGVPKFIATGMLTAGGMQHKRELQFAPKV</sequence>
<dbReference type="EMBL" id="KZ559118">
    <property type="protein sequence ID" value="PLB42267.1"/>
    <property type="molecule type" value="Genomic_DNA"/>
</dbReference>
<dbReference type="STRING" id="41067.A0A2I2FNQ1"/>
<dbReference type="Proteomes" id="UP000234585">
    <property type="component" value="Unassembled WGS sequence"/>
</dbReference>
<accession>A0A2I2FNQ1</accession>
<reference evidence="1 2" key="1">
    <citation type="submission" date="2017-12" db="EMBL/GenBank/DDBJ databases">
        <authorList>
            <consortium name="DOE Joint Genome Institute"/>
            <person name="Haridas S."/>
            <person name="Kjaerbolling I."/>
            <person name="Vesth T.C."/>
            <person name="Frisvad J.C."/>
            <person name="Nybo J.L."/>
            <person name="Theobald S."/>
            <person name="Kuo A."/>
            <person name="Bowyer P."/>
            <person name="Matsuda Y."/>
            <person name="Mondo S."/>
            <person name="Lyhne E.K."/>
            <person name="Kogle M.E."/>
            <person name="Clum A."/>
            <person name="Lipzen A."/>
            <person name="Salamov A."/>
            <person name="Ngan C.Y."/>
            <person name="Daum C."/>
            <person name="Chiniquy J."/>
            <person name="Barry K."/>
            <person name="LaButti K."/>
            <person name="Simmons B.A."/>
            <person name="Magnuson J.K."/>
            <person name="Mortensen U.H."/>
            <person name="Larsen T.O."/>
            <person name="Grigoriev I.V."/>
            <person name="Baker S.E."/>
            <person name="Andersen M.R."/>
            <person name="Nordberg H.P."/>
            <person name="Cantor M.N."/>
            <person name="Hua S.X."/>
        </authorList>
    </citation>
    <scope>NUCLEOTIDE SEQUENCE [LARGE SCALE GENOMIC DNA]</scope>
    <source>
        <strain evidence="1 2">CBS 102.13</strain>
    </source>
</reference>
<evidence type="ECO:0000313" key="2">
    <source>
        <dbReference type="Proteomes" id="UP000234585"/>
    </source>
</evidence>
<dbReference type="GeneID" id="36522920"/>
<evidence type="ECO:0000313" key="1">
    <source>
        <dbReference type="EMBL" id="PLB42267.1"/>
    </source>
</evidence>